<dbReference type="Pfam" id="PF01596">
    <property type="entry name" value="Methyltransf_3"/>
    <property type="match status" value="1"/>
</dbReference>
<evidence type="ECO:0000256" key="4">
    <source>
        <dbReference type="ARBA" id="ARBA00023453"/>
    </source>
</evidence>
<dbReference type="CDD" id="cd02440">
    <property type="entry name" value="AdoMet_MTases"/>
    <property type="match status" value="1"/>
</dbReference>
<accession>A0A915J071</accession>
<name>A0A915J071_ROMCU</name>
<dbReference type="InterPro" id="IPR002935">
    <property type="entry name" value="SAM_O-MeTrfase"/>
</dbReference>
<evidence type="ECO:0000313" key="6">
    <source>
        <dbReference type="WBParaSite" id="nRc.2.0.1.t19087-RA"/>
    </source>
</evidence>
<dbReference type="OMA" id="VCFEGVF"/>
<dbReference type="InterPro" id="IPR050362">
    <property type="entry name" value="Cation-dep_OMT"/>
</dbReference>
<sequence length="226" mass="25587">MASIIGTSTKTFERQDPRQQYCLENTTPLEKCQMELIEKTLKHPLAGMMGSLDVTQFCSNLIRLIDARKILDVGVYTGNSCLAWAVASRPEAKVLAMDVTDQYYAAVGKEIVEKSGYASKIEFYFREATKTLDDLIANDRKSSFDFAFIDADKGNYRNYYEKCLQLIRSGGIIAIDNALWFNRVLQAEKDASTTAIHELNLHIRNDDRVYCTLLPIGDGLMLVFKR</sequence>
<dbReference type="GO" id="GO:0008171">
    <property type="term" value="F:O-methyltransferase activity"/>
    <property type="evidence" value="ECO:0007669"/>
    <property type="project" value="InterPro"/>
</dbReference>
<dbReference type="PANTHER" id="PTHR10509:SF93">
    <property type="entry name" value="CATECHOL O-METHYLTRANSFERASE DOMAIN-CONTAINING PROTEIN 1"/>
    <property type="match status" value="1"/>
</dbReference>
<evidence type="ECO:0000256" key="1">
    <source>
        <dbReference type="ARBA" id="ARBA00022603"/>
    </source>
</evidence>
<evidence type="ECO:0000256" key="3">
    <source>
        <dbReference type="ARBA" id="ARBA00022691"/>
    </source>
</evidence>
<dbReference type="PANTHER" id="PTHR10509">
    <property type="entry name" value="O-METHYLTRANSFERASE-RELATED"/>
    <property type="match status" value="1"/>
</dbReference>
<evidence type="ECO:0000256" key="2">
    <source>
        <dbReference type="ARBA" id="ARBA00022679"/>
    </source>
</evidence>
<dbReference type="Proteomes" id="UP000887565">
    <property type="component" value="Unplaced"/>
</dbReference>
<dbReference type="PROSITE" id="PS51682">
    <property type="entry name" value="SAM_OMT_I"/>
    <property type="match status" value="1"/>
</dbReference>
<comment type="similarity">
    <text evidence="4">Belongs to the class I-like SAM-binding methyltransferase superfamily. Cation-dependent O-methyltransferase family.</text>
</comment>
<evidence type="ECO:0000313" key="5">
    <source>
        <dbReference type="Proteomes" id="UP000887565"/>
    </source>
</evidence>
<proteinExistence type="inferred from homology"/>
<keyword evidence="3" id="KW-0949">S-adenosyl-L-methionine</keyword>
<organism evidence="5 6">
    <name type="scientific">Romanomermis culicivorax</name>
    <name type="common">Nematode worm</name>
    <dbReference type="NCBI Taxonomy" id="13658"/>
    <lineage>
        <taxon>Eukaryota</taxon>
        <taxon>Metazoa</taxon>
        <taxon>Ecdysozoa</taxon>
        <taxon>Nematoda</taxon>
        <taxon>Enoplea</taxon>
        <taxon>Dorylaimia</taxon>
        <taxon>Mermithida</taxon>
        <taxon>Mermithoidea</taxon>
        <taxon>Mermithidae</taxon>
        <taxon>Romanomermis</taxon>
    </lineage>
</organism>
<keyword evidence="2" id="KW-0808">Transferase</keyword>
<keyword evidence="5" id="KW-1185">Reference proteome</keyword>
<dbReference type="AlphaFoldDB" id="A0A915J071"/>
<dbReference type="GO" id="GO:0032259">
    <property type="term" value="P:methylation"/>
    <property type="evidence" value="ECO:0007669"/>
    <property type="project" value="UniProtKB-KW"/>
</dbReference>
<dbReference type="InterPro" id="IPR029063">
    <property type="entry name" value="SAM-dependent_MTases_sf"/>
</dbReference>
<protein>
    <submittedName>
        <fullName evidence="6">Caffeoyl-CoA O-methyltransferase</fullName>
    </submittedName>
</protein>
<dbReference type="WBParaSite" id="nRc.2.0.1.t19087-RA">
    <property type="protein sequence ID" value="nRc.2.0.1.t19087-RA"/>
    <property type="gene ID" value="nRc.2.0.1.g19087"/>
</dbReference>
<dbReference type="Gene3D" id="3.40.50.150">
    <property type="entry name" value="Vaccinia Virus protein VP39"/>
    <property type="match status" value="1"/>
</dbReference>
<dbReference type="SUPFAM" id="SSF53335">
    <property type="entry name" value="S-adenosyl-L-methionine-dependent methyltransferases"/>
    <property type="match status" value="1"/>
</dbReference>
<keyword evidence="1" id="KW-0489">Methyltransferase</keyword>
<reference evidence="6" key="1">
    <citation type="submission" date="2022-11" db="UniProtKB">
        <authorList>
            <consortium name="WormBaseParasite"/>
        </authorList>
    </citation>
    <scope>IDENTIFICATION</scope>
</reference>
<dbReference type="GO" id="GO:0008757">
    <property type="term" value="F:S-adenosylmethionine-dependent methyltransferase activity"/>
    <property type="evidence" value="ECO:0007669"/>
    <property type="project" value="TreeGrafter"/>
</dbReference>